<dbReference type="RefSeq" id="WP_133501809.1">
    <property type="nucleotide sequence ID" value="NZ_SNXC01000001.1"/>
</dbReference>
<keyword evidence="4" id="KW-0804">Transcription</keyword>
<dbReference type="SUPFAM" id="SSF53850">
    <property type="entry name" value="Periplasmic binding protein-like II"/>
    <property type="match status" value="1"/>
</dbReference>
<evidence type="ECO:0000256" key="2">
    <source>
        <dbReference type="ARBA" id="ARBA00023015"/>
    </source>
</evidence>
<dbReference type="CDD" id="cd08422">
    <property type="entry name" value="PBP2_CrgA_like"/>
    <property type="match status" value="1"/>
</dbReference>
<dbReference type="FunFam" id="3.40.190.290:FF:000001">
    <property type="entry name" value="Transcriptional regulator, LysR family"/>
    <property type="match status" value="1"/>
</dbReference>
<dbReference type="AlphaFoldDB" id="A0A4R6MK34"/>
<proteinExistence type="inferred from homology"/>
<dbReference type="EMBL" id="SNXC01000001">
    <property type="protein sequence ID" value="TDP01866.1"/>
    <property type="molecule type" value="Genomic_DNA"/>
</dbReference>
<dbReference type="InterPro" id="IPR036390">
    <property type="entry name" value="WH_DNA-bd_sf"/>
</dbReference>
<dbReference type="PANTHER" id="PTHR30537">
    <property type="entry name" value="HTH-TYPE TRANSCRIPTIONAL REGULATOR"/>
    <property type="match status" value="1"/>
</dbReference>
<organism evidence="6 7">
    <name type="scientific">Marinomonas balearica</name>
    <dbReference type="NCBI Taxonomy" id="491947"/>
    <lineage>
        <taxon>Bacteria</taxon>
        <taxon>Pseudomonadati</taxon>
        <taxon>Pseudomonadota</taxon>
        <taxon>Gammaproteobacteria</taxon>
        <taxon>Oceanospirillales</taxon>
        <taxon>Oceanospirillaceae</taxon>
        <taxon>Marinomonas</taxon>
    </lineage>
</organism>
<dbReference type="SUPFAM" id="SSF46785">
    <property type="entry name" value="Winged helix' DNA-binding domain"/>
    <property type="match status" value="1"/>
</dbReference>
<keyword evidence="7" id="KW-1185">Reference proteome</keyword>
<dbReference type="OrthoDB" id="9815676at2"/>
<comment type="caution">
    <text evidence="6">The sequence shown here is derived from an EMBL/GenBank/DDBJ whole genome shotgun (WGS) entry which is preliminary data.</text>
</comment>
<dbReference type="FunFam" id="1.10.10.10:FF:000001">
    <property type="entry name" value="LysR family transcriptional regulator"/>
    <property type="match status" value="1"/>
</dbReference>
<dbReference type="GO" id="GO:0043565">
    <property type="term" value="F:sequence-specific DNA binding"/>
    <property type="evidence" value="ECO:0007669"/>
    <property type="project" value="TreeGrafter"/>
</dbReference>
<dbReference type="GO" id="GO:0006351">
    <property type="term" value="P:DNA-templated transcription"/>
    <property type="evidence" value="ECO:0007669"/>
    <property type="project" value="TreeGrafter"/>
</dbReference>
<accession>A0A4R6MK34</accession>
<dbReference type="PANTHER" id="PTHR30537:SF5">
    <property type="entry name" value="HTH-TYPE TRANSCRIPTIONAL ACTIVATOR TTDR-RELATED"/>
    <property type="match status" value="1"/>
</dbReference>
<name>A0A4R6MK34_9GAMM</name>
<evidence type="ECO:0000256" key="1">
    <source>
        <dbReference type="ARBA" id="ARBA00009437"/>
    </source>
</evidence>
<dbReference type="InterPro" id="IPR000847">
    <property type="entry name" value="LysR_HTH_N"/>
</dbReference>
<comment type="similarity">
    <text evidence="1">Belongs to the LysR transcriptional regulatory family.</text>
</comment>
<evidence type="ECO:0000259" key="5">
    <source>
        <dbReference type="PROSITE" id="PS50931"/>
    </source>
</evidence>
<dbReference type="Gene3D" id="3.40.190.290">
    <property type="match status" value="1"/>
</dbReference>
<dbReference type="PROSITE" id="PS50931">
    <property type="entry name" value="HTH_LYSR"/>
    <property type="match status" value="1"/>
</dbReference>
<dbReference type="InterPro" id="IPR058163">
    <property type="entry name" value="LysR-type_TF_proteobact-type"/>
</dbReference>
<evidence type="ECO:0000256" key="3">
    <source>
        <dbReference type="ARBA" id="ARBA00023125"/>
    </source>
</evidence>
<sequence length="302" mass="33584">MDSQGDISILVTVVESGSFSKAAERLGISKSAISKRVSQLEAQLGVKLLHRTTRKLSLTEAGEHFFKHAQIAHQASKDAIDAVAQLQGEPQGRLKISCPMSFGRLHLAPLIPKFLKKYPKITIDLVMDDKISDIIGQGFDLAIRGGVLPDSNLVVRKLAPLRSVLCASQTYLNQHGVPAELTALSSHNCLAFTYSNDKREWTFMKEGEVQRISISGNYQVNSSEALKEAIIQGLGIGRLPTFIAGPETKKGNLVALFEEYEMPRQSMYAVYPERHYLPKKVRVFIDFMVEQIGSDTPYWDTY</sequence>
<gene>
    <name evidence="6" type="ORF">DFP79_0041</name>
</gene>
<evidence type="ECO:0000313" key="7">
    <source>
        <dbReference type="Proteomes" id="UP000294656"/>
    </source>
</evidence>
<keyword evidence="3 6" id="KW-0238">DNA-binding</keyword>
<evidence type="ECO:0000313" key="6">
    <source>
        <dbReference type="EMBL" id="TDP01866.1"/>
    </source>
</evidence>
<dbReference type="Pfam" id="PF00126">
    <property type="entry name" value="HTH_1"/>
    <property type="match status" value="1"/>
</dbReference>
<feature type="domain" description="HTH lysR-type" evidence="5">
    <location>
        <begin position="1"/>
        <end position="59"/>
    </location>
</feature>
<dbReference type="Proteomes" id="UP000294656">
    <property type="component" value="Unassembled WGS sequence"/>
</dbReference>
<evidence type="ECO:0000256" key="4">
    <source>
        <dbReference type="ARBA" id="ARBA00023163"/>
    </source>
</evidence>
<protein>
    <submittedName>
        <fullName evidence="6">DNA-binding transcriptional LysR family regulator</fullName>
    </submittedName>
</protein>
<dbReference type="InterPro" id="IPR005119">
    <property type="entry name" value="LysR_subst-bd"/>
</dbReference>
<dbReference type="GO" id="GO:0003700">
    <property type="term" value="F:DNA-binding transcription factor activity"/>
    <property type="evidence" value="ECO:0007669"/>
    <property type="project" value="InterPro"/>
</dbReference>
<dbReference type="InterPro" id="IPR036388">
    <property type="entry name" value="WH-like_DNA-bd_sf"/>
</dbReference>
<keyword evidence="2" id="KW-0805">Transcription regulation</keyword>
<reference evidence="6 7" key="1">
    <citation type="submission" date="2019-03" db="EMBL/GenBank/DDBJ databases">
        <title>Genomic Encyclopedia of Type Strains, Phase III (KMG-III): the genomes of soil and plant-associated and newly described type strains.</title>
        <authorList>
            <person name="Whitman W."/>
        </authorList>
    </citation>
    <scope>NUCLEOTIDE SEQUENCE [LARGE SCALE GENOMIC DNA]</scope>
    <source>
        <strain evidence="6 7">CECT 7378</strain>
    </source>
</reference>
<dbReference type="PRINTS" id="PR00039">
    <property type="entry name" value="HTHLYSR"/>
</dbReference>
<dbReference type="Pfam" id="PF03466">
    <property type="entry name" value="LysR_substrate"/>
    <property type="match status" value="1"/>
</dbReference>
<dbReference type="Gene3D" id="1.10.10.10">
    <property type="entry name" value="Winged helix-like DNA-binding domain superfamily/Winged helix DNA-binding domain"/>
    <property type="match status" value="1"/>
</dbReference>